<dbReference type="InterPro" id="IPR025319">
    <property type="entry name" value="DUF4224"/>
</dbReference>
<dbReference type="RefSeq" id="WP_182582887.1">
    <property type="nucleotide sequence ID" value="NZ_JABVCQ010000007.1"/>
</dbReference>
<keyword evidence="3" id="KW-1185">Reference proteome</keyword>
<reference evidence="2 3" key="1">
    <citation type="journal article" date="2020" name="Arch. Microbiol.">
        <title>The genome sequence of the giant phototrophic gammaproteobacterium Thiospirillum jenense gives insight into its physiological properties and phylogenetic relationships.</title>
        <authorList>
            <person name="Imhoff J.F."/>
            <person name="Meyer T.E."/>
            <person name="Kyndt J.A."/>
        </authorList>
    </citation>
    <scope>NUCLEOTIDE SEQUENCE [LARGE SCALE GENOMIC DNA]</scope>
    <source>
        <strain evidence="2 3">DSM 216</strain>
    </source>
</reference>
<evidence type="ECO:0000313" key="3">
    <source>
        <dbReference type="Proteomes" id="UP000548632"/>
    </source>
</evidence>
<evidence type="ECO:0000313" key="2">
    <source>
        <dbReference type="EMBL" id="MBB1125488.1"/>
    </source>
</evidence>
<dbReference type="Pfam" id="PF13986">
    <property type="entry name" value="DUF4224"/>
    <property type="match status" value="1"/>
</dbReference>
<evidence type="ECO:0000259" key="1">
    <source>
        <dbReference type="Pfam" id="PF13986"/>
    </source>
</evidence>
<gene>
    <name evidence="2" type="ORF">HUK38_04490</name>
</gene>
<comment type="caution">
    <text evidence="2">The sequence shown here is derived from an EMBL/GenBank/DDBJ whole genome shotgun (WGS) entry which is preliminary data.</text>
</comment>
<dbReference type="AlphaFoldDB" id="A0A839HE20"/>
<protein>
    <submittedName>
        <fullName evidence="2">DUF4224 domain-containing protein</fullName>
    </submittedName>
</protein>
<feature type="domain" description="DUF4224" evidence="1">
    <location>
        <begin position="3"/>
        <end position="38"/>
    </location>
</feature>
<dbReference type="EMBL" id="JABVCQ010000007">
    <property type="protein sequence ID" value="MBB1125488.1"/>
    <property type="molecule type" value="Genomic_DNA"/>
</dbReference>
<name>A0A839HE20_9GAMM</name>
<organism evidence="2 3">
    <name type="scientific">Thiospirillum jenense</name>
    <dbReference type="NCBI Taxonomy" id="1653858"/>
    <lineage>
        <taxon>Bacteria</taxon>
        <taxon>Pseudomonadati</taxon>
        <taxon>Pseudomonadota</taxon>
        <taxon>Gammaproteobacteria</taxon>
        <taxon>Chromatiales</taxon>
        <taxon>Chromatiaceae</taxon>
        <taxon>Thiospirillum</taxon>
    </lineage>
</organism>
<dbReference type="Proteomes" id="UP000548632">
    <property type="component" value="Unassembled WGS sequence"/>
</dbReference>
<proteinExistence type="predicted"/>
<accession>A0A839HE20</accession>
<sequence length="66" mass="7375">MNIITHDKLSELTGLKRPSDIARWCEKNGIRYFHSRAGIWTTLDALNAALGIVRDTLDSPAGSMEF</sequence>